<dbReference type="EMBL" id="JAAPAO010000822">
    <property type="protein sequence ID" value="KAF4653420.1"/>
    <property type="molecule type" value="Genomic_DNA"/>
</dbReference>
<comment type="caution">
    <text evidence="3">The sequence shown here is derived from an EMBL/GenBank/DDBJ whole genome shotgun (WGS) entry which is preliminary data.</text>
</comment>
<name>A0A7J6L1W0_PERCH</name>
<evidence type="ECO:0000256" key="1">
    <source>
        <dbReference type="SAM" id="Coils"/>
    </source>
</evidence>
<dbReference type="Proteomes" id="UP000591131">
    <property type="component" value="Unassembled WGS sequence"/>
</dbReference>
<organism evidence="3 4">
    <name type="scientific">Perkinsus chesapeaki</name>
    <name type="common">Clam parasite</name>
    <name type="synonym">Perkinsus andrewsi</name>
    <dbReference type="NCBI Taxonomy" id="330153"/>
    <lineage>
        <taxon>Eukaryota</taxon>
        <taxon>Sar</taxon>
        <taxon>Alveolata</taxon>
        <taxon>Perkinsozoa</taxon>
        <taxon>Perkinsea</taxon>
        <taxon>Perkinsida</taxon>
        <taxon>Perkinsidae</taxon>
        <taxon>Perkinsus</taxon>
    </lineage>
</organism>
<feature type="compositionally biased region" description="Polar residues" evidence="2">
    <location>
        <begin position="1"/>
        <end position="11"/>
    </location>
</feature>
<keyword evidence="4" id="KW-1185">Reference proteome</keyword>
<evidence type="ECO:0000313" key="4">
    <source>
        <dbReference type="Proteomes" id="UP000591131"/>
    </source>
</evidence>
<gene>
    <name evidence="3" type="ORF">FOL47_010546</name>
</gene>
<feature type="region of interest" description="Disordered" evidence="2">
    <location>
        <begin position="329"/>
        <end position="395"/>
    </location>
</feature>
<protein>
    <submittedName>
        <fullName evidence="3">Uncharacterized protein</fullName>
    </submittedName>
</protein>
<feature type="compositionally biased region" description="Polar residues" evidence="2">
    <location>
        <begin position="329"/>
        <end position="340"/>
    </location>
</feature>
<evidence type="ECO:0000313" key="3">
    <source>
        <dbReference type="EMBL" id="KAF4653420.1"/>
    </source>
</evidence>
<proteinExistence type="predicted"/>
<reference evidence="3 4" key="1">
    <citation type="submission" date="2020-04" db="EMBL/GenBank/DDBJ databases">
        <title>Perkinsus chesapeaki whole genome sequence.</title>
        <authorList>
            <person name="Bogema D.R."/>
        </authorList>
    </citation>
    <scope>NUCLEOTIDE SEQUENCE [LARGE SCALE GENOMIC DNA]</scope>
    <source>
        <strain evidence="3">ATCC PRA-425</strain>
    </source>
</reference>
<evidence type="ECO:0000256" key="2">
    <source>
        <dbReference type="SAM" id="MobiDB-lite"/>
    </source>
</evidence>
<dbReference type="AlphaFoldDB" id="A0A7J6L1W0"/>
<sequence length="395" mass="43672">VPVNPTGSLTTLEVKPPSLASTDSEFGSDLSDVEAAQVGTMPTSSRFNTSNTDWGQREIDKLRGKNRELETRLKVLSAADQEVSELHQEIAVLKGQLVNYRINSGIKESTGGHVKNKLRIGGEFGEFHEYIRQLEVENARLGMLLKDFRVDQERRRLQLKQRGKKVFEAPLTGEVVMRGQLRSTTSKTFSDDVDVKQSTAVKKAASELHEAIVKFKARKVAELLTLETESGASTASEGNERLKEFTTIEEYDDGELQRLKSLNSALNSRVINLTKANEDLRKEFDCRSQDLQLVVSEMKRCLSEAYLAGFTSFHSSSSRLDELLDGHLSSTRGANSSPVTSPKRVYRSPRSRPLSARGKSSHEDGMSVSASSSALRGREVGSLSIAEPRSPRKVA</sequence>
<feature type="coiled-coil region" evidence="1">
    <location>
        <begin position="59"/>
        <end position="96"/>
    </location>
</feature>
<feature type="region of interest" description="Disordered" evidence="2">
    <location>
        <begin position="1"/>
        <end position="27"/>
    </location>
</feature>
<accession>A0A7J6L1W0</accession>
<keyword evidence="1" id="KW-0175">Coiled coil</keyword>
<feature type="non-terminal residue" evidence="3">
    <location>
        <position position="395"/>
    </location>
</feature>